<name>A0A842HKC2_9BACT</name>
<proteinExistence type="predicted"/>
<comment type="caution">
    <text evidence="1">The sequence shown here is derived from an EMBL/GenBank/DDBJ whole genome shotgun (WGS) entry which is preliminary data.</text>
</comment>
<dbReference type="EMBL" id="JACHVB010000058">
    <property type="protein sequence ID" value="MBC2595927.1"/>
    <property type="molecule type" value="Genomic_DNA"/>
</dbReference>
<dbReference type="RefSeq" id="WP_185676855.1">
    <property type="nucleotide sequence ID" value="NZ_JACHVB010000058.1"/>
</dbReference>
<gene>
    <name evidence="1" type="ORF">H5P28_16805</name>
</gene>
<evidence type="ECO:0000313" key="2">
    <source>
        <dbReference type="Proteomes" id="UP000546464"/>
    </source>
</evidence>
<accession>A0A842HKC2</accession>
<keyword evidence="2" id="KW-1185">Reference proteome</keyword>
<evidence type="ECO:0000313" key="1">
    <source>
        <dbReference type="EMBL" id="MBC2595927.1"/>
    </source>
</evidence>
<dbReference type="Proteomes" id="UP000546464">
    <property type="component" value="Unassembled WGS sequence"/>
</dbReference>
<reference evidence="1 2" key="1">
    <citation type="submission" date="2020-07" db="EMBL/GenBank/DDBJ databases">
        <authorList>
            <person name="Feng X."/>
        </authorList>
    </citation>
    <scope>NUCLEOTIDE SEQUENCE [LARGE SCALE GENOMIC DNA]</scope>
    <source>
        <strain evidence="1 2">JCM31066</strain>
    </source>
</reference>
<dbReference type="AlphaFoldDB" id="A0A842HKC2"/>
<sequence>MTLGTSVVCAQLNEPPLVQFDFSVLYSAKPSHEQQLYYRTEGSFQPITPSFTRISPIPYKYEGDDVFVLYEKLPPMEDGTPNYRAVGSARVDPEARRLLFYIRESPGDVNQYQIGVLNDSKQGASNIRFWNQTNTVVYGQIGDERWKLEEGKIRDMPISSKNAFEGVLLRLTDSSDNGSAEVTHFKVGSPDDRGRTLVIILPPHPYNKRGGLGVRIYQY</sequence>
<organism evidence="1 2">
    <name type="scientific">Ruficoccus amylovorans</name>
    <dbReference type="NCBI Taxonomy" id="1804625"/>
    <lineage>
        <taxon>Bacteria</taxon>
        <taxon>Pseudomonadati</taxon>
        <taxon>Verrucomicrobiota</taxon>
        <taxon>Opitutia</taxon>
        <taxon>Puniceicoccales</taxon>
        <taxon>Cerasicoccaceae</taxon>
        <taxon>Ruficoccus</taxon>
    </lineage>
</organism>
<protein>
    <submittedName>
        <fullName evidence="1">Uncharacterized protein</fullName>
    </submittedName>
</protein>